<dbReference type="GO" id="GO:0005524">
    <property type="term" value="F:ATP binding"/>
    <property type="evidence" value="ECO:0007669"/>
    <property type="project" value="InterPro"/>
</dbReference>
<dbReference type="CDD" id="cd05121">
    <property type="entry name" value="ABC1_ADCK3-like"/>
    <property type="match status" value="1"/>
</dbReference>
<dbReference type="SUPFAM" id="SSF56112">
    <property type="entry name" value="Protein kinase-like (PK-like)"/>
    <property type="match status" value="1"/>
</dbReference>
<keyword evidence="4" id="KW-1185">Reference proteome</keyword>
<dbReference type="InterPro" id="IPR011009">
    <property type="entry name" value="Kinase-like_dom_sf"/>
</dbReference>
<evidence type="ECO:0000313" key="3">
    <source>
        <dbReference type="EMBL" id="RUT02800.1"/>
    </source>
</evidence>
<sequence>MVIIRFLHVFLILGFEVIRFVLTFCFYILLGKPLTLRVYFAQTLALICEHLGGAFPKIGQILATRADLLPLEICEALSCLQDQVKALSPNITKQILDKYTLSHKIKNVDFTPIASGTIAQVHRGIRCDDNCEVALKVLRPTVREALKSDCLIIQFFGQFIAKLPAMQSIPVKEALKEASDILIGQTDFMREASNLKRLHALFANNHNVIVPVLHENLCTPEILVMEFIPGLQKLSDPALPEHFARKALTVGVQSLYNMIFKEGFIHCDMHPGNVLMAPDNRLVILDAGFMTQLDNSTRRNFARFFLSIAFCEGNTAAQIVRETATNLPSNLNIKAFDLEITCLIKRVGGLRARDFQVAGFVGELFAIQRKHGIYGTNQFTLTILSLLVFEGVAKQRFPDLNFQQEAVPFVMAALNKIN</sequence>
<dbReference type="Pfam" id="PF03109">
    <property type="entry name" value="ABC1"/>
    <property type="match status" value="1"/>
</dbReference>
<feature type="domain" description="Protein kinase" evidence="2">
    <location>
        <begin position="107"/>
        <end position="418"/>
    </location>
</feature>
<reference evidence="3" key="2">
    <citation type="journal article" date="2019" name="Genome Biol. Evol.">
        <title>Day and night: Metabolic profiles and evolutionary relationships of six axenic non-marine cyanobacteria.</title>
        <authorList>
            <person name="Will S.E."/>
            <person name="Henke P."/>
            <person name="Boedeker C."/>
            <person name="Huang S."/>
            <person name="Brinkmann H."/>
            <person name="Rohde M."/>
            <person name="Jarek M."/>
            <person name="Friedl T."/>
            <person name="Seufert S."/>
            <person name="Schumacher M."/>
            <person name="Overmann J."/>
            <person name="Neumann-Schaal M."/>
            <person name="Petersen J."/>
        </authorList>
    </citation>
    <scope>NUCLEOTIDE SEQUENCE [LARGE SCALE GENOMIC DNA]</scope>
    <source>
        <strain evidence="3">PCC 7102</strain>
    </source>
</reference>
<dbReference type="PANTHER" id="PTHR45890:SF1">
    <property type="entry name" value="AARF DOMAIN CONTAINING KINASE 2"/>
    <property type="match status" value="1"/>
</dbReference>
<feature type="transmembrane region" description="Helical" evidence="1">
    <location>
        <begin position="6"/>
        <end position="30"/>
    </location>
</feature>
<dbReference type="InterPro" id="IPR004147">
    <property type="entry name" value="ABC1_dom"/>
</dbReference>
<name>A0A3S1CG42_9CYAN</name>
<organism evidence="3 4">
    <name type="scientific">Dulcicalothrix desertica PCC 7102</name>
    <dbReference type="NCBI Taxonomy" id="232991"/>
    <lineage>
        <taxon>Bacteria</taxon>
        <taxon>Bacillati</taxon>
        <taxon>Cyanobacteriota</taxon>
        <taxon>Cyanophyceae</taxon>
        <taxon>Nostocales</taxon>
        <taxon>Calotrichaceae</taxon>
        <taxon>Dulcicalothrix</taxon>
    </lineage>
</organism>
<dbReference type="InterPro" id="IPR052402">
    <property type="entry name" value="ADCK_kinase"/>
</dbReference>
<evidence type="ECO:0000259" key="2">
    <source>
        <dbReference type="PROSITE" id="PS50011"/>
    </source>
</evidence>
<dbReference type="PANTHER" id="PTHR45890">
    <property type="entry name" value="AARF DOMAIN CONTAINING KINASE 2 (PREDICTED)"/>
    <property type="match status" value="1"/>
</dbReference>
<dbReference type="PROSITE" id="PS50011">
    <property type="entry name" value="PROTEIN_KINASE_DOM"/>
    <property type="match status" value="1"/>
</dbReference>
<keyword evidence="1" id="KW-0472">Membrane</keyword>
<proteinExistence type="predicted"/>
<protein>
    <recommendedName>
        <fullName evidence="2">Protein kinase domain-containing protein</fullName>
    </recommendedName>
</protein>
<keyword evidence="1" id="KW-1133">Transmembrane helix</keyword>
<dbReference type="InterPro" id="IPR000719">
    <property type="entry name" value="Prot_kinase_dom"/>
</dbReference>
<dbReference type="EMBL" id="RSCL01000015">
    <property type="protein sequence ID" value="RUT02800.1"/>
    <property type="molecule type" value="Genomic_DNA"/>
</dbReference>
<accession>A0A3S1CG42</accession>
<dbReference type="GO" id="GO:0004672">
    <property type="term" value="F:protein kinase activity"/>
    <property type="evidence" value="ECO:0007669"/>
    <property type="project" value="InterPro"/>
</dbReference>
<evidence type="ECO:0000313" key="4">
    <source>
        <dbReference type="Proteomes" id="UP000271624"/>
    </source>
</evidence>
<keyword evidence="1" id="KW-0812">Transmembrane</keyword>
<evidence type="ECO:0000256" key="1">
    <source>
        <dbReference type="SAM" id="Phobius"/>
    </source>
</evidence>
<dbReference type="SMART" id="SM00220">
    <property type="entry name" value="S_TKc"/>
    <property type="match status" value="1"/>
</dbReference>
<reference evidence="3" key="1">
    <citation type="submission" date="2018-12" db="EMBL/GenBank/DDBJ databases">
        <authorList>
            <person name="Will S."/>
            <person name="Neumann-Schaal M."/>
            <person name="Henke P."/>
        </authorList>
    </citation>
    <scope>NUCLEOTIDE SEQUENCE</scope>
    <source>
        <strain evidence="3">PCC 7102</strain>
    </source>
</reference>
<dbReference type="Proteomes" id="UP000271624">
    <property type="component" value="Unassembled WGS sequence"/>
</dbReference>
<comment type="caution">
    <text evidence="3">The sequence shown here is derived from an EMBL/GenBank/DDBJ whole genome shotgun (WGS) entry which is preliminary data.</text>
</comment>
<gene>
    <name evidence="3" type="primary">ubiB</name>
    <name evidence="3" type="ORF">DSM106972_057200</name>
</gene>
<dbReference type="Gene3D" id="1.10.510.10">
    <property type="entry name" value="Transferase(Phosphotransferase) domain 1"/>
    <property type="match status" value="1"/>
</dbReference>
<dbReference type="AlphaFoldDB" id="A0A3S1CG42"/>